<dbReference type="SUPFAM" id="SSF81660">
    <property type="entry name" value="Metal cation-transporting ATPase, ATP-binding domain N"/>
    <property type="match status" value="1"/>
</dbReference>
<evidence type="ECO:0000256" key="4">
    <source>
        <dbReference type="ARBA" id="ARBA00022840"/>
    </source>
</evidence>
<dbReference type="PANTHER" id="PTHR45630:SF11">
    <property type="entry name" value="CATION-TRANSPORTING P-TYPE ATPASE N-TERMINAL DOMAIN-CONTAINING PROTEIN"/>
    <property type="match status" value="1"/>
</dbReference>
<dbReference type="Gene3D" id="3.40.50.1000">
    <property type="entry name" value="HAD superfamily/HAD-like"/>
    <property type="match status" value="1"/>
</dbReference>
<keyword evidence="3" id="KW-0547">Nucleotide-binding</keyword>
<keyword evidence="6" id="KW-1278">Translocase</keyword>
<gene>
    <name evidence="8" type="ORF">CYMTET_49347</name>
</gene>
<comment type="subcellular location">
    <subcellularLocation>
        <location evidence="1">Membrane</location>
        <topology evidence="1">Multi-pass membrane protein</topology>
    </subcellularLocation>
</comment>
<dbReference type="Gene3D" id="3.40.1110.10">
    <property type="entry name" value="Calcium-transporting ATPase, cytoplasmic domain N"/>
    <property type="match status" value="1"/>
</dbReference>
<dbReference type="InterPro" id="IPR036412">
    <property type="entry name" value="HAD-like_sf"/>
</dbReference>
<keyword evidence="4" id="KW-0067">ATP-binding</keyword>
<dbReference type="AlphaFoldDB" id="A0AAE0BS22"/>
<dbReference type="GO" id="GO:0046872">
    <property type="term" value="F:metal ion binding"/>
    <property type="evidence" value="ECO:0007669"/>
    <property type="project" value="UniProtKB-KW"/>
</dbReference>
<dbReference type="SUPFAM" id="SSF56784">
    <property type="entry name" value="HAD-like"/>
    <property type="match status" value="1"/>
</dbReference>
<dbReference type="EMBL" id="LGRX02033536">
    <property type="protein sequence ID" value="KAK3240844.1"/>
    <property type="molecule type" value="Genomic_DNA"/>
</dbReference>
<organism evidence="8 9">
    <name type="scientific">Cymbomonas tetramitiformis</name>
    <dbReference type="NCBI Taxonomy" id="36881"/>
    <lineage>
        <taxon>Eukaryota</taxon>
        <taxon>Viridiplantae</taxon>
        <taxon>Chlorophyta</taxon>
        <taxon>Pyramimonadophyceae</taxon>
        <taxon>Pyramimonadales</taxon>
        <taxon>Pyramimonadaceae</taxon>
        <taxon>Cymbomonas</taxon>
    </lineage>
</organism>
<evidence type="ECO:0000256" key="2">
    <source>
        <dbReference type="ARBA" id="ARBA00022723"/>
    </source>
</evidence>
<sequence>MVCGGMMHNEQVEVNMFQATGWKLVEEAGQPVEVRALVSLDRLVVMKRFEFDHALMTMSVVTLDTQDDDEEEEEEEKNEEPGDGHVFCKGSFEKIGELCALDNLPEEYMRRAQALALGGCYVLGMAHRALGKLSREALAGLSREDVERAPMQLLGLVVFRNELKTDSQQAVLDLKAGNVRPIMLTGDNAQCGIHIARACGMVNKVTIRLTVARTRGIQDAEILLGDVVEKSGERTVVWTWAVDESKTTSPKLSHVESTEHVLNILAEEGETCAKELALTGKAFDSLRQSGHMDELLLHTRIFARVSPENKNFSGLKIAPVEPYWTDKASAAAATRHWREGEIADILSALVVRVRANTDLDPP</sequence>
<proteinExistence type="predicted"/>
<dbReference type="GO" id="GO:0140358">
    <property type="term" value="F:P-type transmembrane transporter activity"/>
    <property type="evidence" value="ECO:0007669"/>
    <property type="project" value="InterPro"/>
</dbReference>
<keyword evidence="5" id="KW-0460">Magnesium</keyword>
<evidence type="ECO:0000256" key="7">
    <source>
        <dbReference type="SAM" id="MobiDB-lite"/>
    </source>
</evidence>
<dbReference type="InterPro" id="IPR023299">
    <property type="entry name" value="ATPase_P-typ_cyto_dom_N"/>
</dbReference>
<feature type="compositionally biased region" description="Acidic residues" evidence="7">
    <location>
        <begin position="65"/>
        <end position="78"/>
    </location>
</feature>
<dbReference type="InterPro" id="IPR006544">
    <property type="entry name" value="P-type_TPase_V"/>
</dbReference>
<accession>A0AAE0BS22</accession>
<evidence type="ECO:0000256" key="6">
    <source>
        <dbReference type="ARBA" id="ARBA00022967"/>
    </source>
</evidence>
<evidence type="ECO:0000256" key="1">
    <source>
        <dbReference type="ARBA" id="ARBA00004141"/>
    </source>
</evidence>
<protein>
    <submittedName>
        <fullName evidence="8">Uncharacterized protein</fullName>
    </submittedName>
</protein>
<dbReference type="GO" id="GO:0016020">
    <property type="term" value="C:membrane"/>
    <property type="evidence" value="ECO:0007669"/>
    <property type="project" value="UniProtKB-SubCell"/>
</dbReference>
<evidence type="ECO:0000313" key="8">
    <source>
        <dbReference type="EMBL" id="KAK3240844.1"/>
    </source>
</evidence>
<evidence type="ECO:0000256" key="5">
    <source>
        <dbReference type="ARBA" id="ARBA00022842"/>
    </source>
</evidence>
<dbReference type="GO" id="GO:0019829">
    <property type="term" value="F:ATPase-coupled monoatomic cation transmembrane transporter activity"/>
    <property type="evidence" value="ECO:0007669"/>
    <property type="project" value="TreeGrafter"/>
</dbReference>
<name>A0AAE0BS22_9CHLO</name>
<comment type="caution">
    <text evidence="8">The sequence shown here is derived from an EMBL/GenBank/DDBJ whole genome shotgun (WGS) entry which is preliminary data.</text>
</comment>
<dbReference type="Proteomes" id="UP001190700">
    <property type="component" value="Unassembled WGS sequence"/>
</dbReference>
<dbReference type="GO" id="GO:0005524">
    <property type="term" value="F:ATP binding"/>
    <property type="evidence" value="ECO:0007669"/>
    <property type="project" value="UniProtKB-KW"/>
</dbReference>
<dbReference type="InterPro" id="IPR023214">
    <property type="entry name" value="HAD_sf"/>
</dbReference>
<keyword evidence="2" id="KW-0479">Metal-binding</keyword>
<evidence type="ECO:0000256" key="3">
    <source>
        <dbReference type="ARBA" id="ARBA00022741"/>
    </source>
</evidence>
<dbReference type="PANTHER" id="PTHR45630">
    <property type="entry name" value="CATION-TRANSPORTING ATPASE-RELATED"/>
    <property type="match status" value="1"/>
</dbReference>
<keyword evidence="9" id="KW-1185">Reference proteome</keyword>
<evidence type="ECO:0000313" key="9">
    <source>
        <dbReference type="Proteomes" id="UP001190700"/>
    </source>
</evidence>
<reference evidence="8 9" key="1">
    <citation type="journal article" date="2015" name="Genome Biol. Evol.">
        <title>Comparative Genomics of a Bacterivorous Green Alga Reveals Evolutionary Causalities and Consequences of Phago-Mixotrophic Mode of Nutrition.</title>
        <authorList>
            <person name="Burns J.A."/>
            <person name="Paasch A."/>
            <person name="Narechania A."/>
            <person name="Kim E."/>
        </authorList>
    </citation>
    <scope>NUCLEOTIDE SEQUENCE [LARGE SCALE GENOMIC DNA]</scope>
    <source>
        <strain evidence="8 9">PLY_AMNH</strain>
    </source>
</reference>
<feature type="region of interest" description="Disordered" evidence="7">
    <location>
        <begin position="65"/>
        <end position="84"/>
    </location>
</feature>